<dbReference type="InterPro" id="IPR051719">
    <property type="entry name" value="CASTOR_mTORC1"/>
</dbReference>
<dbReference type="AlphaFoldDB" id="A0A1R0H4J7"/>
<evidence type="ECO:0000313" key="2">
    <source>
        <dbReference type="EMBL" id="OLY84119.1"/>
    </source>
</evidence>
<dbReference type="Pfam" id="PF13840">
    <property type="entry name" value="ACT_7"/>
    <property type="match status" value="1"/>
</dbReference>
<organism evidence="2 3">
    <name type="scientific">Smittium mucronatum</name>
    <dbReference type="NCBI Taxonomy" id="133383"/>
    <lineage>
        <taxon>Eukaryota</taxon>
        <taxon>Fungi</taxon>
        <taxon>Fungi incertae sedis</taxon>
        <taxon>Zoopagomycota</taxon>
        <taxon>Kickxellomycotina</taxon>
        <taxon>Harpellomycetes</taxon>
        <taxon>Harpellales</taxon>
        <taxon>Legeriomycetaceae</taxon>
        <taxon>Smittium</taxon>
    </lineage>
</organism>
<dbReference type="PANTHER" id="PTHR31131:SF6">
    <property type="entry name" value="CASTOR ACT DOMAIN-CONTAINING PROTEIN"/>
    <property type="match status" value="1"/>
</dbReference>
<dbReference type="OrthoDB" id="58529at2759"/>
<dbReference type="PANTHER" id="PTHR31131">
    <property type="entry name" value="CHROMOSOME 1, WHOLE GENOME SHOTGUN SEQUENCE"/>
    <property type="match status" value="1"/>
</dbReference>
<dbReference type="SUPFAM" id="SSF55021">
    <property type="entry name" value="ACT-like"/>
    <property type="match status" value="1"/>
</dbReference>
<comment type="caution">
    <text evidence="2">The sequence shown here is derived from an EMBL/GenBank/DDBJ whole genome shotgun (WGS) entry which is preliminary data.</text>
</comment>
<feature type="domain" description="CASTOR ACT" evidence="1">
    <location>
        <begin position="80"/>
        <end position="142"/>
    </location>
</feature>
<proteinExistence type="predicted"/>
<dbReference type="InterPro" id="IPR045865">
    <property type="entry name" value="ACT-like_dom_sf"/>
</dbReference>
<accession>A0A1R0H4J7</accession>
<dbReference type="Proteomes" id="UP000187455">
    <property type="component" value="Unassembled WGS sequence"/>
</dbReference>
<dbReference type="InterPro" id="IPR027795">
    <property type="entry name" value="CASTOR_ACT_dom"/>
</dbReference>
<keyword evidence="3" id="KW-1185">Reference proteome</keyword>
<protein>
    <recommendedName>
        <fullName evidence="1">CASTOR ACT domain-containing protein</fullName>
    </recommendedName>
</protein>
<dbReference type="STRING" id="133383.A0A1R0H4J7"/>
<dbReference type="Gene3D" id="3.30.2130.10">
    <property type="entry name" value="VC0802-like"/>
    <property type="match status" value="1"/>
</dbReference>
<gene>
    <name evidence="2" type="ORF">AYI68_g1730</name>
</gene>
<dbReference type="GO" id="GO:0006520">
    <property type="term" value="P:amino acid metabolic process"/>
    <property type="evidence" value="ECO:0007669"/>
    <property type="project" value="UniProtKB-ARBA"/>
</dbReference>
<sequence length="149" mass="16290">MSLSLSAIQGLMWVYRIPTGIKILEIISPFLDSDPTFYSFTKTADEQSLIVNDSHPGSPLLISIQQKLTELLGSDGSLKIEKDWKALVVNGVLDFGLVGILANISDTLAKAKIPIFVVSTYDTDYVLVKQDRFQEAVQALQDSGCAVIL</sequence>
<evidence type="ECO:0000259" key="1">
    <source>
        <dbReference type="Pfam" id="PF13840"/>
    </source>
</evidence>
<dbReference type="GO" id="GO:0046394">
    <property type="term" value="P:carboxylic acid biosynthetic process"/>
    <property type="evidence" value="ECO:0007669"/>
    <property type="project" value="UniProtKB-ARBA"/>
</dbReference>
<name>A0A1R0H4J7_9FUNG</name>
<evidence type="ECO:0000313" key="3">
    <source>
        <dbReference type="Proteomes" id="UP000187455"/>
    </source>
</evidence>
<reference evidence="2 3" key="1">
    <citation type="journal article" date="2016" name="Mol. Biol. Evol.">
        <title>Genome-Wide Survey of Gut Fungi (Harpellales) Reveals the First Horizontally Transferred Ubiquitin Gene from a Mosquito Host.</title>
        <authorList>
            <person name="Wang Y."/>
            <person name="White M.M."/>
            <person name="Kvist S."/>
            <person name="Moncalvo J.M."/>
        </authorList>
    </citation>
    <scope>NUCLEOTIDE SEQUENCE [LARGE SCALE GENOMIC DNA]</scope>
    <source>
        <strain evidence="2 3">ALG-7-W6</strain>
    </source>
</reference>
<dbReference type="EMBL" id="LSSL01000611">
    <property type="protein sequence ID" value="OLY84119.1"/>
    <property type="molecule type" value="Genomic_DNA"/>
</dbReference>